<organism evidence="4 5">
    <name type="scientific">Brenneria rubrifaciens</name>
    <dbReference type="NCBI Taxonomy" id="55213"/>
    <lineage>
        <taxon>Bacteria</taxon>
        <taxon>Pseudomonadati</taxon>
        <taxon>Pseudomonadota</taxon>
        <taxon>Gammaproteobacteria</taxon>
        <taxon>Enterobacterales</taxon>
        <taxon>Pectobacteriaceae</taxon>
        <taxon>Brenneria</taxon>
    </lineage>
</organism>
<dbReference type="InterPro" id="IPR000073">
    <property type="entry name" value="AB_hydrolase_1"/>
</dbReference>
<dbReference type="SUPFAM" id="SSF53474">
    <property type="entry name" value="alpha/beta-Hydrolases"/>
    <property type="match status" value="1"/>
</dbReference>
<dbReference type="Gene3D" id="3.40.50.1820">
    <property type="entry name" value="alpha/beta hydrolase"/>
    <property type="match status" value="1"/>
</dbReference>
<protein>
    <submittedName>
        <fullName evidence="4">Alpha/beta hydrolase</fullName>
    </submittedName>
</protein>
<name>A0A4P8QTT4_9GAMM</name>
<feature type="domain" description="AB hydrolase-1" evidence="3">
    <location>
        <begin position="31"/>
        <end position="280"/>
    </location>
</feature>
<accession>A0A4P8QTT4</accession>
<reference evidence="4 5" key="1">
    <citation type="submission" date="2018-11" db="EMBL/GenBank/DDBJ databases">
        <title>Genome sequences of Brenneria nigrifluens and Brenneria rubrifaciens.</title>
        <authorList>
            <person name="Poret-Peterson A.T."/>
            <person name="McClean A.E."/>
            <person name="Kluepfel D.A."/>
        </authorList>
    </citation>
    <scope>NUCLEOTIDE SEQUENCE [LARGE SCALE GENOMIC DNA]</scope>
    <source>
        <strain evidence="4 5">6D370</strain>
    </source>
</reference>
<dbReference type="PANTHER" id="PTHR22946">
    <property type="entry name" value="DIENELACTONE HYDROLASE DOMAIN-CONTAINING PROTEIN-RELATED"/>
    <property type="match status" value="1"/>
</dbReference>
<dbReference type="PANTHER" id="PTHR22946:SF9">
    <property type="entry name" value="POLYKETIDE TRANSFERASE AF380"/>
    <property type="match status" value="1"/>
</dbReference>
<sequence>MNFEPIEFATADGIVLRGRHYHARGVTGPAPVVVMAHGFSGVVELSLAPFAEAFAEAGLGVLVYDHRNFGHSDGVVRQEVDPTQQINDWREAITFAQGLPEVDPERVGIWGSSLAGGHVLVLGATDSRVGCVVSQVPFTSGSRQSRLNLTPVMQEMSAKGFAADRAARMRGEAPVMLPVTHQDPTHPAVLSTPEAHDWTVRNAADAPSFHNEVTLRSLELAAAYEPGGYVGRIAPVPLLMIIGRRDDLASAELALETYAQALEPKQLLLLQGGHFAPYDEEFVQASSAAVDWFSRHLTGAG</sequence>
<evidence type="ECO:0000313" key="4">
    <source>
        <dbReference type="EMBL" id="QCR08830.1"/>
    </source>
</evidence>
<dbReference type="KEGG" id="brb:EH207_09960"/>
<dbReference type="Gene3D" id="1.10.10.800">
    <property type="match status" value="1"/>
</dbReference>
<dbReference type="OrthoDB" id="9805123at2"/>
<evidence type="ECO:0000256" key="1">
    <source>
        <dbReference type="ARBA" id="ARBA00022801"/>
    </source>
</evidence>
<dbReference type="InterPro" id="IPR050261">
    <property type="entry name" value="FrsA_esterase"/>
</dbReference>
<dbReference type="GO" id="GO:0052689">
    <property type="term" value="F:carboxylic ester hydrolase activity"/>
    <property type="evidence" value="ECO:0007669"/>
    <property type="project" value="UniProtKB-ARBA"/>
</dbReference>
<keyword evidence="5" id="KW-1185">Reference proteome</keyword>
<dbReference type="Pfam" id="PF00561">
    <property type="entry name" value="Abhydrolase_1"/>
    <property type="match status" value="1"/>
</dbReference>
<dbReference type="EMBL" id="CP034035">
    <property type="protein sequence ID" value="QCR08830.1"/>
    <property type="molecule type" value="Genomic_DNA"/>
</dbReference>
<evidence type="ECO:0000313" key="5">
    <source>
        <dbReference type="Proteomes" id="UP000299580"/>
    </source>
</evidence>
<comment type="similarity">
    <text evidence="2">Belongs to the AB hydrolase superfamily. FUS2 hydrolase family.</text>
</comment>
<dbReference type="AlphaFoldDB" id="A0A4P8QTT4"/>
<evidence type="ECO:0000256" key="2">
    <source>
        <dbReference type="ARBA" id="ARBA00038115"/>
    </source>
</evidence>
<evidence type="ECO:0000259" key="3">
    <source>
        <dbReference type="Pfam" id="PF00561"/>
    </source>
</evidence>
<dbReference type="RefSeq" id="WP_137713864.1">
    <property type="nucleotide sequence ID" value="NZ_CP034035.1"/>
</dbReference>
<proteinExistence type="inferred from homology"/>
<dbReference type="Proteomes" id="UP000299580">
    <property type="component" value="Chromosome"/>
</dbReference>
<gene>
    <name evidence="4" type="ORF">EH207_09960</name>
</gene>
<keyword evidence="1 4" id="KW-0378">Hydrolase</keyword>
<dbReference type="InterPro" id="IPR029058">
    <property type="entry name" value="AB_hydrolase_fold"/>
</dbReference>